<feature type="domain" description="DUF4921" evidence="1">
    <location>
        <begin position="12"/>
        <end position="428"/>
    </location>
</feature>
<evidence type="ECO:0000259" key="1">
    <source>
        <dbReference type="Pfam" id="PF16268"/>
    </source>
</evidence>
<keyword evidence="3" id="KW-1185">Reference proteome</keyword>
<proteinExistence type="predicted"/>
<dbReference type="RefSeq" id="WP_034247480.1">
    <property type="nucleotide sequence ID" value="NZ_BJYK01000002.1"/>
</dbReference>
<dbReference type="Gene3D" id="3.30.428.10">
    <property type="entry name" value="HIT-like"/>
    <property type="match status" value="1"/>
</dbReference>
<reference evidence="2 3" key="1">
    <citation type="submission" date="2019-07" db="EMBL/GenBank/DDBJ databases">
        <title>Whole genome shotgun sequence of Actinotalea fermentans NBRC 105374.</title>
        <authorList>
            <person name="Hosoyama A."/>
            <person name="Uohara A."/>
            <person name="Ohji S."/>
            <person name="Ichikawa N."/>
        </authorList>
    </citation>
    <scope>NUCLEOTIDE SEQUENCE [LARGE SCALE GENOMIC DNA]</scope>
    <source>
        <strain evidence="2 3">NBRC 105374</strain>
    </source>
</reference>
<evidence type="ECO:0000313" key="3">
    <source>
        <dbReference type="Proteomes" id="UP000321484"/>
    </source>
</evidence>
<name>A0A511YWL2_9CELL</name>
<organism evidence="2 3">
    <name type="scientific">Actinotalea fermentans</name>
    <dbReference type="NCBI Taxonomy" id="43671"/>
    <lineage>
        <taxon>Bacteria</taxon>
        <taxon>Bacillati</taxon>
        <taxon>Actinomycetota</taxon>
        <taxon>Actinomycetes</taxon>
        <taxon>Micrococcales</taxon>
        <taxon>Cellulomonadaceae</taxon>
        <taxon>Actinotalea</taxon>
    </lineage>
</organism>
<dbReference type="EMBL" id="BJYK01000002">
    <property type="protein sequence ID" value="GEN79559.1"/>
    <property type="molecule type" value="Genomic_DNA"/>
</dbReference>
<dbReference type="PANTHER" id="PTHR42763:SF2">
    <property type="entry name" value="ADP-GLUCOSE PHOSPHORYLASE"/>
    <property type="match status" value="1"/>
</dbReference>
<gene>
    <name evidence="2" type="ORF">AFE02nite_12930</name>
</gene>
<accession>A0A511YWL2</accession>
<dbReference type="SUPFAM" id="SSF54197">
    <property type="entry name" value="HIT-like"/>
    <property type="match status" value="1"/>
</dbReference>
<dbReference type="AlphaFoldDB" id="A0A511YWL2"/>
<sequence>MHERRPPPLVRLPDGTVKQVSPLTGTVVWTVPGRAHRLLGTPPAERHAVDHARDGAHCAFCPDRYRETPPEKSRVVRTPAGGWEVRTGVPEREIDATVAEFRRIPNLFEILSVDYWRANHGTVPSEEARARAEAYVAEPGGRAHVLAILRRRLASQGVSDADWSARPEEAWLERAVDLFSGTHDVVVARRHFVDGAVHDDELAGSGTLTPDEHERYVALTVDAMADLYAAQPAARYVAAFQNWLRPAGASFDHLHKQLVAIDEHGPRAERVLARVREDPDVFADVVEHAVRNRLVIARNAHAVAVAAVGHRYPSVEVYATGEAHLPWEHDVAQVRGVSDLLHALHAATGVTVACNEEWHHRPLRSPEPMPWHVVVKWRVSTLAGFEGSTKINVNTLDPATVRDLVVTRLTDLRAAGAVADMCIGDECGDTVTLRYAR</sequence>
<dbReference type="InterPro" id="IPR032576">
    <property type="entry name" value="DUF4921"/>
</dbReference>
<comment type="caution">
    <text evidence="2">The sequence shown here is derived from an EMBL/GenBank/DDBJ whole genome shotgun (WGS) entry which is preliminary data.</text>
</comment>
<dbReference type="PANTHER" id="PTHR42763">
    <property type="entry name" value="ADP-GLUCOSE PHOSPHORYLASE"/>
    <property type="match status" value="1"/>
</dbReference>
<dbReference type="InterPro" id="IPR036265">
    <property type="entry name" value="HIT-like_sf"/>
</dbReference>
<dbReference type="Proteomes" id="UP000321484">
    <property type="component" value="Unassembled WGS sequence"/>
</dbReference>
<dbReference type="Pfam" id="PF16268">
    <property type="entry name" value="DUF4921"/>
    <property type="match status" value="1"/>
</dbReference>
<protein>
    <recommendedName>
        <fullName evidence="1">DUF4921 domain-containing protein</fullName>
    </recommendedName>
</protein>
<dbReference type="InterPro" id="IPR053177">
    <property type="entry name" value="ADP-glucose_phosphorylase"/>
</dbReference>
<dbReference type="OrthoDB" id="9762211at2"/>
<evidence type="ECO:0000313" key="2">
    <source>
        <dbReference type="EMBL" id="GEN79559.1"/>
    </source>
</evidence>